<feature type="domain" description="HTH cro/C1-type" evidence="1">
    <location>
        <begin position="663"/>
        <end position="696"/>
    </location>
</feature>
<dbReference type="InterPro" id="IPR010982">
    <property type="entry name" value="Lambda_DNA-bd_dom_sf"/>
</dbReference>
<evidence type="ECO:0000259" key="1">
    <source>
        <dbReference type="PROSITE" id="PS50943"/>
    </source>
</evidence>
<dbReference type="GO" id="GO:0003677">
    <property type="term" value="F:DNA binding"/>
    <property type="evidence" value="ECO:0007669"/>
    <property type="project" value="InterPro"/>
</dbReference>
<protein>
    <submittedName>
        <fullName evidence="2">Helix-turn-helix domain protein</fullName>
    </submittedName>
</protein>
<dbReference type="AlphaFoldDB" id="A0A4Y7R930"/>
<dbReference type="PROSITE" id="PS50943">
    <property type="entry name" value="HTH_CROC1"/>
    <property type="match status" value="1"/>
</dbReference>
<reference evidence="2 3" key="1">
    <citation type="journal article" date="2018" name="Environ. Microbiol.">
        <title>Novel energy conservation strategies and behaviour of Pelotomaculum schinkii driving syntrophic propionate catabolism.</title>
        <authorList>
            <person name="Hidalgo-Ahumada C.A.P."/>
            <person name="Nobu M.K."/>
            <person name="Narihiro T."/>
            <person name="Tamaki H."/>
            <person name="Liu W.T."/>
            <person name="Kamagata Y."/>
            <person name="Stams A.J.M."/>
            <person name="Imachi H."/>
            <person name="Sousa D.Z."/>
        </authorList>
    </citation>
    <scope>NUCLEOTIDE SEQUENCE [LARGE SCALE GENOMIC DNA]</scope>
    <source>
        <strain evidence="2 3">HH</strain>
    </source>
</reference>
<dbReference type="InterPro" id="IPR001387">
    <property type="entry name" value="Cro/C1-type_HTH"/>
</dbReference>
<proteinExistence type="predicted"/>
<dbReference type="Gene3D" id="1.10.260.40">
    <property type="entry name" value="lambda repressor-like DNA-binding domains"/>
    <property type="match status" value="1"/>
</dbReference>
<evidence type="ECO:0000313" key="3">
    <source>
        <dbReference type="Proteomes" id="UP000298324"/>
    </source>
</evidence>
<dbReference type="RefSeq" id="WP_190240520.1">
    <property type="nucleotide sequence ID" value="NZ_QFGA01000002.1"/>
</dbReference>
<organism evidence="2 3">
    <name type="scientific">Pelotomaculum schinkii</name>
    <dbReference type="NCBI Taxonomy" id="78350"/>
    <lineage>
        <taxon>Bacteria</taxon>
        <taxon>Bacillati</taxon>
        <taxon>Bacillota</taxon>
        <taxon>Clostridia</taxon>
        <taxon>Eubacteriales</taxon>
        <taxon>Desulfotomaculaceae</taxon>
        <taxon>Pelotomaculum</taxon>
    </lineage>
</organism>
<comment type="caution">
    <text evidence="2">The sequence shown here is derived from an EMBL/GenBank/DDBJ whole genome shotgun (WGS) entry which is preliminary data.</text>
</comment>
<evidence type="ECO:0000313" key="2">
    <source>
        <dbReference type="EMBL" id="TEB05465.1"/>
    </source>
</evidence>
<dbReference type="EMBL" id="QFGA01000002">
    <property type="protein sequence ID" value="TEB05465.1"/>
    <property type="molecule type" value="Genomic_DNA"/>
</dbReference>
<name>A0A4Y7R930_9FIRM</name>
<accession>A0A4Y7R930</accession>
<dbReference type="Pfam" id="PF01381">
    <property type="entry name" value="HTH_3"/>
    <property type="match status" value="1"/>
</dbReference>
<gene>
    <name evidence="2" type="ORF">Psch_02506</name>
</gene>
<keyword evidence="3" id="KW-1185">Reference proteome</keyword>
<sequence>MITNIKHKDVCKYIPVESLISKNFFTPNTVDIGKEKVLLYIPKLPVNINFEFDYIHKEGKTNQEDALKTYQRVLEAKKIITSKLINEWVTLFYNNDPLSKQIAWLITPKLLNVYLLHLNNSIKEKGLKNAITERPYIEITTNEERDYITGLKEEYFNTVFISVEAFLQKSLREVKYIWREFANWFLTNLIVMALEWLESNFGKEALDSMNKEQRVQILNNYLYNDALVFSGRYRYLVGMYVQDLSRSIVKSIDLTNPSMEELEIILGLKALEGKNQDVKISFHIDRSMESPFSGSLLGVGNCLLYYRFREVLAISGFTIPEGESWPTANLTTGNRKLRAIVQLRPDPVDIEPYLSNTEIIAWQKRMRQNVMSMDDVTADVVDIVSAIWLKQASHYEDIATVTADDILAFRGLKPQKNGAGRRGGYKNVWRQEIARHIAILANTWIVVAEMDVTEEVEGKKGRQRKRVKWQGESKAWVVDSKSGQGTMEGKDSYVWRVRPGDVFSKFLFGAGRQTALISQKAVEYHPINQQWEKRLTRYLTWQWRNRQGGGAYLAPFNVETLLNAVNKEVSKHNPSQTKERLEKALDILQQDHIITGWQYECVNEDIVGTKGWWKEWLVWKVIIEPPQEIMDHYGKIRDHKIKRREAQPTPCQERTATFMGPIVKKARLQSGLSQMQAAEEIGVDQSTMSRLERGKSTDGRTRYLLKKWLEDR</sequence>
<dbReference type="CDD" id="cd00093">
    <property type="entry name" value="HTH_XRE"/>
    <property type="match status" value="1"/>
</dbReference>
<dbReference type="Proteomes" id="UP000298324">
    <property type="component" value="Unassembled WGS sequence"/>
</dbReference>
<dbReference type="SUPFAM" id="SSF47413">
    <property type="entry name" value="lambda repressor-like DNA-binding domains"/>
    <property type="match status" value="1"/>
</dbReference>